<proteinExistence type="predicted"/>
<sequence length="161" mass="17723">MARQKRGSQILVQAQQRAAGLTTIDPNLTLSDELTLPNYSALIQKLRTQIDTYNATLSTLDELTRDIKATETLLRDRSERMLAGVAAKYGKNSNEYGKAGGTLKSERRRSTKKKTPILAPVEESPVKESDSLQMLISALKTEEAPTSTNGNGYKPILSELQ</sequence>
<reference evidence="3" key="1">
    <citation type="journal article" date="2023" name="Plants (Basel)">
        <title>Genomic Analysis of Leptolyngbya boryana CZ1 Reveals Efficient Carbon Fixation Modules.</title>
        <authorList>
            <person name="Bai X."/>
            <person name="Wang H."/>
            <person name="Cheng W."/>
            <person name="Wang J."/>
            <person name="Ma M."/>
            <person name="Hu H."/>
            <person name="Song Z."/>
            <person name="Ma H."/>
            <person name="Fan Y."/>
            <person name="Du C."/>
            <person name="Xu J."/>
        </authorList>
    </citation>
    <scope>NUCLEOTIDE SEQUENCE</scope>
    <source>
        <strain evidence="3">CZ1</strain>
    </source>
</reference>
<dbReference type="RefSeq" id="WP_316426843.1">
    <property type="nucleotide sequence ID" value="NZ_CP130144.1"/>
</dbReference>
<reference evidence="3" key="2">
    <citation type="submission" date="2023-07" db="EMBL/GenBank/DDBJ databases">
        <authorList>
            <person name="Bai X.-H."/>
            <person name="Wang H.-H."/>
            <person name="Wang J."/>
            <person name="Ma M.-Y."/>
            <person name="Hu H.-H."/>
            <person name="Song Z.-L."/>
            <person name="Ma H.-G."/>
            <person name="Fan Y."/>
            <person name="Du C.-Y."/>
            <person name="Xu J.-C."/>
        </authorList>
    </citation>
    <scope>NUCLEOTIDE SEQUENCE</scope>
    <source>
        <strain evidence="3">CZ1</strain>
    </source>
</reference>
<evidence type="ECO:0000313" key="3">
    <source>
        <dbReference type="EMBL" id="WNZ45067.1"/>
    </source>
</evidence>
<dbReference type="AlphaFoldDB" id="A0AA97ANM3"/>
<feature type="region of interest" description="Disordered" evidence="2">
    <location>
        <begin position="94"/>
        <end position="161"/>
    </location>
</feature>
<evidence type="ECO:0000256" key="2">
    <source>
        <dbReference type="SAM" id="MobiDB-lite"/>
    </source>
</evidence>
<dbReference type="EMBL" id="CP130144">
    <property type="protein sequence ID" value="WNZ45067.1"/>
    <property type="molecule type" value="Genomic_DNA"/>
</dbReference>
<keyword evidence="1" id="KW-0175">Coiled coil</keyword>
<accession>A0AA97ANM3</accession>
<organism evidence="3">
    <name type="scientific">Leptolyngbya boryana CZ1</name>
    <dbReference type="NCBI Taxonomy" id="3060204"/>
    <lineage>
        <taxon>Bacteria</taxon>
        <taxon>Bacillati</taxon>
        <taxon>Cyanobacteriota</taxon>
        <taxon>Cyanophyceae</taxon>
        <taxon>Leptolyngbyales</taxon>
        <taxon>Leptolyngbyaceae</taxon>
        <taxon>Leptolyngbya group</taxon>
        <taxon>Leptolyngbya</taxon>
    </lineage>
</organism>
<protein>
    <submittedName>
        <fullName evidence="3">Uncharacterized protein</fullName>
    </submittedName>
</protein>
<evidence type="ECO:0000256" key="1">
    <source>
        <dbReference type="SAM" id="Coils"/>
    </source>
</evidence>
<feature type="coiled-coil region" evidence="1">
    <location>
        <begin position="43"/>
        <end position="80"/>
    </location>
</feature>
<name>A0AA97ANM3_LEPBY</name>
<feature type="compositionally biased region" description="Basic residues" evidence="2">
    <location>
        <begin position="106"/>
        <end position="115"/>
    </location>
</feature>
<gene>
    <name evidence="3" type="ORF">Q2T42_25085</name>
</gene>